<keyword evidence="6 10" id="KW-0408">Iron</keyword>
<dbReference type="CDD" id="cd00207">
    <property type="entry name" value="fer2"/>
    <property type="match status" value="1"/>
</dbReference>
<evidence type="ECO:0000256" key="7">
    <source>
        <dbReference type="ARBA" id="ARBA00023014"/>
    </source>
</evidence>
<comment type="function">
    <text evidence="10">NDH-1 shuttles electrons from NADH, via FMN and iron-sulfur (Fe-S) centers, to quinones in the respiratory chain. Couples the redox reaction to proton translocation (for every two electrons transferred, four hydrogen ions are translocated across the cytoplasmic membrane), and thus conserves the redox energy in a proton gradient.</text>
</comment>
<dbReference type="GO" id="GO:0016491">
    <property type="term" value="F:oxidoreductase activity"/>
    <property type="evidence" value="ECO:0007669"/>
    <property type="project" value="UniProtKB-KW"/>
</dbReference>
<evidence type="ECO:0000259" key="11">
    <source>
        <dbReference type="PROSITE" id="PS51085"/>
    </source>
</evidence>
<dbReference type="Pfam" id="PF13510">
    <property type="entry name" value="Fer2_4"/>
    <property type="match status" value="1"/>
</dbReference>
<dbReference type="PROSITE" id="PS00642">
    <property type="entry name" value="COMPLEX1_75K_2"/>
    <property type="match status" value="1"/>
</dbReference>
<reference evidence="14 15" key="1">
    <citation type="submission" date="2021-04" db="EMBL/GenBank/DDBJ databases">
        <authorList>
            <person name="Pira H."/>
            <person name="Risdian C."/>
            <person name="Wink J."/>
        </authorList>
    </citation>
    <scope>NUCLEOTIDE SEQUENCE [LARGE SCALE GENOMIC DNA]</scope>
    <source>
        <strain evidence="14 15">WHA3</strain>
    </source>
</reference>
<evidence type="ECO:0000256" key="3">
    <source>
        <dbReference type="ARBA" id="ARBA00022485"/>
    </source>
</evidence>
<dbReference type="Pfam" id="PF09326">
    <property type="entry name" value="NADH_dhqG_C"/>
    <property type="match status" value="1"/>
</dbReference>
<evidence type="ECO:0000313" key="15">
    <source>
        <dbReference type="Proteomes" id="UP000722336"/>
    </source>
</evidence>
<dbReference type="InterPro" id="IPR006963">
    <property type="entry name" value="Mopterin_OxRdtase_4Fe-4S_dom"/>
</dbReference>
<comment type="cofactor">
    <cofactor evidence="10">
        <name>[2Fe-2S] cluster</name>
        <dbReference type="ChEBI" id="CHEBI:190135"/>
    </cofactor>
    <text evidence="10">Binds 1 [2Fe-2S] cluster per subunit.</text>
</comment>
<evidence type="ECO:0000256" key="4">
    <source>
        <dbReference type="ARBA" id="ARBA00022723"/>
    </source>
</evidence>
<comment type="caution">
    <text evidence="14">The sequence shown here is derived from an EMBL/GenBank/DDBJ whole genome shotgun (WGS) entry which is preliminary data.</text>
</comment>
<protein>
    <recommendedName>
        <fullName evidence="10">NADH-quinone oxidoreductase</fullName>
        <ecNumber evidence="10">7.1.1.-</ecNumber>
    </recommendedName>
</protein>
<comment type="catalytic activity">
    <reaction evidence="9 10">
        <text>a quinone + NADH + 5 H(+)(in) = a quinol + NAD(+) + 4 H(+)(out)</text>
        <dbReference type="Rhea" id="RHEA:57888"/>
        <dbReference type="ChEBI" id="CHEBI:15378"/>
        <dbReference type="ChEBI" id="CHEBI:24646"/>
        <dbReference type="ChEBI" id="CHEBI:57540"/>
        <dbReference type="ChEBI" id="CHEBI:57945"/>
        <dbReference type="ChEBI" id="CHEBI:132124"/>
    </reaction>
</comment>
<dbReference type="PROSITE" id="PS51669">
    <property type="entry name" value="4FE4S_MOW_BIS_MGD"/>
    <property type="match status" value="1"/>
</dbReference>
<dbReference type="InterPro" id="IPR050123">
    <property type="entry name" value="Prok_molybdopt-oxidoreductase"/>
</dbReference>
<keyword evidence="10" id="KW-0001">2Fe-2S</keyword>
<keyword evidence="7 10" id="KW-0411">Iron-sulfur</keyword>
<comment type="cofactor">
    <cofactor evidence="1 10">
        <name>[4Fe-4S] cluster</name>
        <dbReference type="ChEBI" id="CHEBI:49883"/>
    </cofactor>
</comment>
<feature type="domain" description="4Fe-4S His(Cys)3-ligated-type" evidence="13">
    <location>
        <begin position="79"/>
        <end position="118"/>
    </location>
</feature>
<proteinExistence type="inferred from homology"/>
<dbReference type="PANTHER" id="PTHR43105:SF13">
    <property type="entry name" value="NADH-UBIQUINONE OXIDOREDUCTASE 75 KDA SUBUNIT, MITOCHONDRIAL"/>
    <property type="match status" value="1"/>
</dbReference>
<dbReference type="InterPro" id="IPR019574">
    <property type="entry name" value="NADH_UbQ_OxRdtase_Gsu_4Fe4S-bd"/>
</dbReference>
<dbReference type="RefSeq" id="WP_218445360.1">
    <property type="nucleotide sequence ID" value="NZ_JAGSPA010000002.1"/>
</dbReference>
<keyword evidence="10" id="KW-0874">Quinone</keyword>
<keyword evidence="3 10" id="KW-0004">4Fe-4S</keyword>
<evidence type="ECO:0000259" key="12">
    <source>
        <dbReference type="PROSITE" id="PS51669"/>
    </source>
</evidence>
<feature type="domain" description="4Fe-4S Mo/W bis-MGD-type" evidence="12">
    <location>
        <begin position="216"/>
        <end position="272"/>
    </location>
</feature>
<sequence length="686" mass="73144">MPKLTVDGIEVEVPAGATVLQACEIAGKEIPRFCYHERLSIAGNCRMCLVEVKPGPPKPQASCALPAADGQEVLTASPMTKKAREGVMEFLLINHPLDCPICDQGGECDLQDQALNYGRGRSRYQENKRAVTEKYMGPIIKTVMTRCIHCTRCVRFAEEVAGVEEIGAIGRGENMQITTYLEKAATSELSGNVIDLCPVGALTSKPYAFEARPWELVKTNGIDVMDAVGANVRYDARGPQILRVLPRVNDDVNEEWISDKARYGPLGLMKRRLDTPWVRKDGRLQKASWNEAFGAIKAGLAGASGDQIAAIAGDLLDVESMVAMKDLLGTLGSSRHECRQDGAQIGGEFSADRGSYLFNTGIAPLETADVILLIGANPRWEAPLVNTRIRKAVRKGGARVFAIGPEVDLTYAVEWLGDTPAKLGRVPKELSEALSAAERPAIIVGAGALARADGGAILAKAHGLAARSGAFRDDWAGFGVLHDAAARVGGLDIGFTAEGGVDAILSDAENGALKALFLHGADEIDTGPLPGVFKVYIGHHGDQGAHVADVILPSASFAEKSGTYVNMEGRVQRSGRAVFPPGDAREDWAILRALSDMLGKALPYNDHDALRARIAGEWAHLADVDLPATPSRDVKITSDGKIGDAPFSYSVGNFYMTNPVARASEVMQDCAAVILGDGDALQEAAE</sequence>
<comment type="similarity">
    <text evidence="2 10">Belongs to the complex I 75 kDa subunit family.</text>
</comment>
<evidence type="ECO:0000256" key="10">
    <source>
        <dbReference type="RuleBase" id="RU003525"/>
    </source>
</evidence>
<keyword evidence="5 10" id="KW-1278">Translocase</keyword>
<evidence type="ECO:0000256" key="5">
    <source>
        <dbReference type="ARBA" id="ARBA00022967"/>
    </source>
</evidence>
<dbReference type="InterPro" id="IPR000283">
    <property type="entry name" value="NADH_UbQ_OxRdtase_75kDa_su_CS"/>
</dbReference>
<name>A0ABS6SFG4_9SPHN</name>
<dbReference type="PROSITE" id="PS00643">
    <property type="entry name" value="COMPLEX1_75K_3"/>
    <property type="match status" value="1"/>
</dbReference>
<dbReference type="InterPro" id="IPR054351">
    <property type="entry name" value="NADH_UbQ_OxRdtase_ferredoxin"/>
</dbReference>
<keyword evidence="14" id="KW-0560">Oxidoreductase</keyword>
<dbReference type="Pfam" id="PF22117">
    <property type="entry name" value="Fer4_Nqo3"/>
    <property type="match status" value="1"/>
</dbReference>
<dbReference type="Proteomes" id="UP000722336">
    <property type="component" value="Unassembled WGS sequence"/>
</dbReference>
<keyword evidence="8 10" id="KW-0520">NAD</keyword>
<dbReference type="PROSITE" id="PS51085">
    <property type="entry name" value="2FE2S_FER_2"/>
    <property type="match status" value="1"/>
</dbReference>
<evidence type="ECO:0000256" key="8">
    <source>
        <dbReference type="ARBA" id="ARBA00023027"/>
    </source>
</evidence>
<evidence type="ECO:0000256" key="9">
    <source>
        <dbReference type="ARBA" id="ARBA00047712"/>
    </source>
</evidence>
<gene>
    <name evidence="14" type="ORF">KCG44_07745</name>
</gene>
<dbReference type="PANTHER" id="PTHR43105">
    <property type="entry name" value="RESPIRATORY NITRATE REDUCTASE"/>
    <property type="match status" value="1"/>
</dbReference>
<dbReference type="CDD" id="cd02773">
    <property type="entry name" value="MopB_Res-Cmplx1_Nad11"/>
    <property type="match status" value="1"/>
</dbReference>
<dbReference type="PROSITE" id="PS00641">
    <property type="entry name" value="COMPLEX1_75K_1"/>
    <property type="match status" value="1"/>
</dbReference>
<feature type="domain" description="2Fe-2S ferredoxin-type" evidence="11">
    <location>
        <begin position="2"/>
        <end position="79"/>
    </location>
</feature>
<evidence type="ECO:0000313" key="14">
    <source>
        <dbReference type="EMBL" id="MBV7256676.1"/>
    </source>
</evidence>
<keyword evidence="4 10" id="KW-0479">Metal-binding</keyword>
<evidence type="ECO:0000256" key="1">
    <source>
        <dbReference type="ARBA" id="ARBA00001966"/>
    </source>
</evidence>
<dbReference type="InterPro" id="IPR015405">
    <property type="entry name" value="NDUFS1-like_C"/>
</dbReference>
<dbReference type="InterPro" id="IPR010228">
    <property type="entry name" value="NADH_UbQ_OxRdtase_Gsu"/>
</dbReference>
<dbReference type="EMBL" id="JAGSPA010000002">
    <property type="protein sequence ID" value="MBV7256676.1"/>
    <property type="molecule type" value="Genomic_DNA"/>
</dbReference>
<dbReference type="PROSITE" id="PS51839">
    <property type="entry name" value="4FE4S_HC3"/>
    <property type="match status" value="1"/>
</dbReference>
<keyword evidence="15" id="KW-1185">Reference proteome</keyword>
<dbReference type="Pfam" id="PF22151">
    <property type="entry name" value="Fer4_NDSU1"/>
    <property type="match status" value="1"/>
</dbReference>
<dbReference type="InterPro" id="IPR001041">
    <property type="entry name" value="2Fe-2S_ferredoxin-type"/>
</dbReference>
<organism evidence="14 15">
    <name type="scientific">Pacificimonas pallii</name>
    <dbReference type="NCBI Taxonomy" id="2827236"/>
    <lineage>
        <taxon>Bacteria</taxon>
        <taxon>Pseudomonadati</taxon>
        <taxon>Pseudomonadota</taxon>
        <taxon>Alphaproteobacteria</taxon>
        <taxon>Sphingomonadales</taxon>
        <taxon>Sphingosinicellaceae</taxon>
        <taxon>Pacificimonas</taxon>
    </lineage>
</organism>
<evidence type="ECO:0000259" key="13">
    <source>
        <dbReference type="PROSITE" id="PS51839"/>
    </source>
</evidence>
<dbReference type="PROSITE" id="PS51257">
    <property type="entry name" value="PROKAR_LIPOPROTEIN"/>
    <property type="match status" value="1"/>
</dbReference>
<dbReference type="EC" id="7.1.1.-" evidence="10"/>
<dbReference type="Pfam" id="PF10588">
    <property type="entry name" value="NADH-G_4Fe-4S_3"/>
    <property type="match status" value="1"/>
</dbReference>
<dbReference type="InterPro" id="IPR006656">
    <property type="entry name" value="Mopterin_OxRdtase"/>
</dbReference>
<accession>A0ABS6SFG4</accession>
<evidence type="ECO:0000256" key="6">
    <source>
        <dbReference type="ARBA" id="ARBA00023004"/>
    </source>
</evidence>
<dbReference type="NCBIfam" id="TIGR01973">
    <property type="entry name" value="NuoG"/>
    <property type="match status" value="1"/>
</dbReference>
<dbReference type="SMART" id="SM00929">
    <property type="entry name" value="NADH-G_4Fe-4S_3"/>
    <property type="match status" value="1"/>
</dbReference>
<dbReference type="Pfam" id="PF00384">
    <property type="entry name" value="Molybdopterin"/>
    <property type="match status" value="1"/>
</dbReference>
<evidence type="ECO:0000256" key="2">
    <source>
        <dbReference type="ARBA" id="ARBA00005404"/>
    </source>
</evidence>